<protein>
    <submittedName>
        <fullName evidence="8">ComE operon protein 3</fullName>
    </submittedName>
</protein>
<dbReference type="InterPro" id="IPR004477">
    <property type="entry name" value="ComEC_N"/>
</dbReference>
<feature type="transmembrane region" description="Helical" evidence="6">
    <location>
        <begin position="488"/>
        <end position="507"/>
    </location>
</feature>
<dbReference type="InterPro" id="IPR052159">
    <property type="entry name" value="Competence_DNA_uptake"/>
</dbReference>
<feature type="transmembrane region" description="Helical" evidence="6">
    <location>
        <begin position="391"/>
        <end position="412"/>
    </location>
</feature>
<accession>A0A087BNH3</accession>
<feature type="transmembrane region" description="Helical" evidence="6">
    <location>
        <begin position="32"/>
        <end position="55"/>
    </location>
</feature>
<dbReference type="NCBIfam" id="TIGR00360">
    <property type="entry name" value="ComEC_N-term"/>
    <property type="match status" value="1"/>
</dbReference>
<dbReference type="eggNOG" id="COG0658">
    <property type="taxonomic scope" value="Bacteria"/>
</dbReference>
<feature type="transmembrane region" description="Helical" evidence="6">
    <location>
        <begin position="451"/>
        <end position="476"/>
    </location>
</feature>
<name>A0A087BNH3_9BIFI</name>
<dbReference type="PANTHER" id="PTHR30619">
    <property type="entry name" value="DNA INTERNALIZATION/COMPETENCE PROTEIN COMEC/REC2"/>
    <property type="match status" value="1"/>
</dbReference>
<evidence type="ECO:0000313" key="9">
    <source>
        <dbReference type="Proteomes" id="UP000029014"/>
    </source>
</evidence>
<dbReference type="EMBL" id="JGZD01000009">
    <property type="protein sequence ID" value="KFI72573.1"/>
    <property type="molecule type" value="Genomic_DNA"/>
</dbReference>
<keyword evidence="5 6" id="KW-0472">Membrane</keyword>
<dbReference type="Proteomes" id="UP000029014">
    <property type="component" value="Unassembled WGS sequence"/>
</dbReference>
<sequence>MRMVLVASATWAVSLCTHLVGSLISQRWPVGAWTGTLIWVSTAVALAVSGILVMSILHARPFLAPTVALVVVVVMLSALTTLMQDVDRALSAGALLSPGRSRIDPVRMTFTGLVEVSSSRGADCQVAVMVRGAGSSSTYRRMALPALAFGDDAACERMASGATVDAVVDARASPLGGDEPWLTMENADSIVVIAEPSGFARWKAALYDDFFGVCQRLSDQGRMLVPGLSLGLLGAERYDADDQGALDLAYVDYVREGFSHAGIMHLMAVSGGHFILITGAIHGVCRRVRSPRWLTGLISAVGCAVLAAVMAPSDSVARALIMGVWSSGWMVLGRRPRSLVALSWTVIISIIVDPSMSRSYGFSLSCAAVLGIVLFADGWRERLASVMGKSISAALSMTLAAQMATAPIQVLLEPEIPLMAPIANLIVAPIVGVSTIAGLTAFALSPVLPLLAYWCAVAASWGTAVMEAAATSSLSVPHSILPWLPSPWGSAALVLTYVVVAVMAAAWRGRAARRRAMSGPGRAFHRSPLSRLRRWTTETKNIVERLW</sequence>
<evidence type="ECO:0000259" key="7">
    <source>
        <dbReference type="Pfam" id="PF03772"/>
    </source>
</evidence>
<feature type="transmembrane region" description="Helical" evidence="6">
    <location>
        <begin position="316"/>
        <end position="332"/>
    </location>
</feature>
<evidence type="ECO:0000256" key="5">
    <source>
        <dbReference type="ARBA" id="ARBA00023136"/>
    </source>
</evidence>
<keyword evidence="4 6" id="KW-1133">Transmembrane helix</keyword>
<proteinExistence type="predicted"/>
<comment type="subcellular location">
    <subcellularLocation>
        <location evidence="1">Cell membrane</location>
        <topology evidence="1">Multi-pass membrane protein</topology>
    </subcellularLocation>
</comment>
<feature type="transmembrane region" description="Helical" evidence="6">
    <location>
        <begin position="362"/>
        <end position="379"/>
    </location>
</feature>
<feature type="domain" description="ComEC/Rec2-related protein" evidence="7">
    <location>
        <begin position="254"/>
        <end position="508"/>
    </location>
</feature>
<feature type="transmembrane region" description="Helical" evidence="6">
    <location>
        <begin position="62"/>
        <end position="83"/>
    </location>
</feature>
<keyword evidence="9" id="KW-1185">Reference proteome</keyword>
<gene>
    <name evidence="8" type="ORF">BMIN_0471</name>
</gene>
<evidence type="ECO:0000256" key="6">
    <source>
        <dbReference type="SAM" id="Phobius"/>
    </source>
</evidence>
<dbReference type="Pfam" id="PF03772">
    <property type="entry name" value="Competence"/>
    <property type="match status" value="1"/>
</dbReference>
<comment type="caution">
    <text evidence="8">The sequence shown here is derived from an EMBL/GenBank/DDBJ whole genome shotgun (WGS) entry which is preliminary data.</text>
</comment>
<evidence type="ECO:0000256" key="4">
    <source>
        <dbReference type="ARBA" id="ARBA00022989"/>
    </source>
</evidence>
<reference evidence="8 9" key="1">
    <citation type="submission" date="2014-03" db="EMBL/GenBank/DDBJ databases">
        <title>Genomics of Bifidobacteria.</title>
        <authorList>
            <person name="Ventura M."/>
            <person name="Milani C."/>
            <person name="Lugli G.A."/>
        </authorList>
    </citation>
    <scope>NUCLEOTIDE SEQUENCE [LARGE SCALE GENOMIC DNA]</scope>
    <source>
        <strain evidence="8 9">LMG 11592</strain>
    </source>
</reference>
<dbReference type="RefSeq" id="WP_162138747.1">
    <property type="nucleotide sequence ID" value="NZ_JGZD01000009.1"/>
</dbReference>
<feature type="transmembrane region" description="Helical" evidence="6">
    <location>
        <begin position="418"/>
        <end position="444"/>
    </location>
</feature>
<dbReference type="GO" id="GO:0005886">
    <property type="term" value="C:plasma membrane"/>
    <property type="evidence" value="ECO:0007669"/>
    <property type="project" value="UniProtKB-SubCell"/>
</dbReference>
<feature type="transmembrane region" description="Helical" evidence="6">
    <location>
        <begin position="293"/>
        <end position="310"/>
    </location>
</feature>
<dbReference type="STRING" id="1693.BMIN_0471"/>
<dbReference type="AlphaFoldDB" id="A0A087BNH3"/>
<feature type="transmembrane region" description="Helical" evidence="6">
    <location>
        <begin position="339"/>
        <end position="356"/>
    </location>
</feature>
<evidence type="ECO:0000256" key="3">
    <source>
        <dbReference type="ARBA" id="ARBA00022692"/>
    </source>
</evidence>
<organism evidence="8 9">
    <name type="scientific">Bifidobacterium minimum</name>
    <dbReference type="NCBI Taxonomy" id="1693"/>
    <lineage>
        <taxon>Bacteria</taxon>
        <taxon>Bacillati</taxon>
        <taxon>Actinomycetota</taxon>
        <taxon>Actinomycetes</taxon>
        <taxon>Bifidobacteriales</taxon>
        <taxon>Bifidobacteriaceae</taxon>
        <taxon>Bifidobacterium</taxon>
    </lineage>
</organism>
<evidence type="ECO:0000256" key="1">
    <source>
        <dbReference type="ARBA" id="ARBA00004651"/>
    </source>
</evidence>
<keyword evidence="3 6" id="KW-0812">Transmembrane</keyword>
<evidence type="ECO:0000313" key="8">
    <source>
        <dbReference type="EMBL" id="KFI72573.1"/>
    </source>
</evidence>
<dbReference type="PANTHER" id="PTHR30619:SF7">
    <property type="entry name" value="BETA-LACTAMASE DOMAIN PROTEIN"/>
    <property type="match status" value="1"/>
</dbReference>
<evidence type="ECO:0000256" key="2">
    <source>
        <dbReference type="ARBA" id="ARBA00022475"/>
    </source>
</evidence>
<keyword evidence="2" id="KW-1003">Cell membrane</keyword>
<feature type="transmembrane region" description="Helical" evidence="6">
    <location>
        <begin position="262"/>
        <end position="281"/>
    </location>
</feature>